<dbReference type="Gene3D" id="2.130.10.130">
    <property type="entry name" value="Integrin alpha, N-terminal"/>
    <property type="match status" value="2"/>
</dbReference>
<feature type="compositionally biased region" description="Low complexity" evidence="5">
    <location>
        <begin position="1126"/>
        <end position="1135"/>
    </location>
</feature>
<evidence type="ECO:0000313" key="7">
    <source>
        <dbReference type="Proteomes" id="UP001224775"/>
    </source>
</evidence>
<protein>
    <submittedName>
        <fullName evidence="6">Uncharacterized protein</fullName>
    </submittedName>
</protein>
<feature type="compositionally biased region" description="Polar residues" evidence="5">
    <location>
        <begin position="1041"/>
        <end position="1057"/>
    </location>
</feature>
<feature type="compositionally biased region" description="Low complexity" evidence="5">
    <location>
        <begin position="77"/>
        <end position="92"/>
    </location>
</feature>
<comment type="caution">
    <text evidence="6">The sequence shown here is derived from an EMBL/GenBank/DDBJ whole genome shotgun (WGS) entry which is preliminary data.</text>
</comment>
<dbReference type="EMBL" id="JATAAI010000042">
    <property type="protein sequence ID" value="KAK1733961.1"/>
    <property type="molecule type" value="Genomic_DNA"/>
</dbReference>
<evidence type="ECO:0000256" key="1">
    <source>
        <dbReference type="ARBA" id="ARBA00022729"/>
    </source>
</evidence>
<feature type="compositionally biased region" description="Polar residues" evidence="5">
    <location>
        <begin position="1073"/>
        <end position="1099"/>
    </location>
</feature>
<name>A0AAD9D4Q5_9STRA</name>
<dbReference type="PROSITE" id="PS51470">
    <property type="entry name" value="FG_GAP"/>
    <property type="match status" value="1"/>
</dbReference>
<dbReference type="SUPFAM" id="SSF69318">
    <property type="entry name" value="Integrin alpha N-terminal domain"/>
    <property type="match status" value="1"/>
</dbReference>
<feature type="region of interest" description="Disordered" evidence="5">
    <location>
        <begin position="245"/>
        <end position="272"/>
    </location>
</feature>
<evidence type="ECO:0000313" key="6">
    <source>
        <dbReference type="EMBL" id="KAK1733961.1"/>
    </source>
</evidence>
<feature type="region of interest" description="Disordered" evidence="5">
    <location>
        <begin position="372"/>
        <end position="552"/>
    </location>
</feature>
<sequence length="1168" mass="123712">MISNRRKKRRQQSMASANNEGLSKLISGIVLISTISAVAASTAGANIIASDELNDKAQLSDRLTTTRQLRQDPLPYPTYSPTAPWPTWAPTAGEDGNNGGSPPDYTNTPPAHSSNPPPPATMGGSDNNEPPADVSPPANQSPPDSPPAHSSNSPPTYLPTGDYDTYSPTTGHHDNSHHGYDNQWSSWYHGAAKTRQYDTNWSWNGSSWSWNWNSGHDQWWNGWQNPANNHGQHGYHWSDVGQYGKSGKGSHGQQGYHWSDVGQYGKSGKGDSSKVGANYQGWNGWQNTANRWVHGYHWSDVGRYGKSGKVKSSKVEGNWEHGHDGSDVGHWAPPHTTHFEGLDIHGSNWQGDMIPPKRSSWGWIAYAKSSKSKSAKSKTAKTAGWGGDWGPGSDWGWGGKLPTHPPGSDGGWGGKLPIHPPTTVSPTSTPRPSDESKPPSIPTTAPNQGGPPTSTPTIEIVPSSSPSTHYPTYNPTPSGTTLAPVITTSSPTSAPSSISTESPTSHPTSTLSGHPSAFPSAAPTSSPSDVATTYSPTKSQSAPPTVLTSAMPSSMPTEFINATTTPTASPTNIPSNVTFPQLQQILYPEVASQSSFFGSSVAVEENTLAVGVQGDNQGIGSVRVYVSNNNEDFEFQSLLKPDDGITNDDFGRAVAMSGNFIIVGAQRHDAEGENSGAAYIFERSVNDDGDIGWSQVAKLTPPQPQADERFGISVSIQGEVAIVGANGNDSNGENSGAAYLFTLQPNIIGVQEWAFTKKLVASDGSPGDNFGFSVSIYGNQAVVGAVWANERGGSAYVFINQGGTWTTQGKFVGEKPNDQFGWSVSIYEETIAVGAIKFDDRTTGPMTREIRDRGSVNIYVKDENGSWYKEVRLEPSDGKEGDHFGRSIDLHDDWLIVSAPFNDEMGIDAGTAYIYQRDSSVSDGWLLQAKILPTQEGAALSEFGFSVGVSNENFVVSSKYSNPETELLGNAYIYSSRIPNEPTISPTQQPTEGTTILTNSPTTAISSRPSEAISQSPSISTAVPIVAPTAAPSPALTELATTMTPSQSPSSVATTHQPSEVPSSAPSSAPSEKATTSFPTFASSNTPSGQPSAAQTATYPPSISESPSSEPSRGQTMLPTYPPTPGASGASSAPSEIKNGTAAPTPFGDFTESPVEGNTTRIPTYSPT</sequence>
<keyword evidence="7" id="KW-1185">Reference proteome</keyword>
<dbReference type="Pfam" id="PF14312">
    <property type="entry name" value="FG-GAP_2"/>
    <property type="match status" value="5"/>
</dbReference>
<reference evidence="6" key="1">
    <citation type="submission" date="2023-06" db="EMBL/GenBank/DDBJ databases">
        <title>Survivors Of The Sea: Transcriptome response of Skeletonema marinoi to long-term dormancy.</title>
        <authorList>
            <person name="Pinder M.I.M."/>
            <person name="Kourtchenko O."/>
            <person name="Robertson E.K."/>
            <person name="Larsson T."/>
            <person name="Maumus F."/>
            <person name="Osuna-Cruz C.M."/>
            <person name="Vancaester E."/>
            <person name="Stenow R."/>
            <person name="Vandepoele K."/>
            <person name="Ploug H."/>
            <person name="Bruchert V."/>
            <person name="Godhe A."/>
            <person name="Topel M."/>
        </authorList>
    </citation>
    <scope>NUCLEOTIDE SEQUENCE</scope>
    <source>
        <strain evidence="6">R05AC</strain>
    </source>
</reference>
<feature type="repeat" description="FG-GAP" evidence="4">
    <location>
        <begin position="870"/>
        <end position="924"/>
    </location>
</feature>
<feature type="region of interest" description="Disordered" evidence="5">
    <location>
        <begin position="1041"/>
        <end position="1168"/>
    </location>
</feature>
<feature type="compositionally biased region" description="Polar residues" evidence="5">
    <location>
        <begin position="442"/>
        <end position="457"/>
    </location>
</feature>
<gene>
    <name evidence="6" type="ORF">QTG54_015219</name>
</gene>
<keyword evidence="3" id="KW-0325">Glycoprotein</keyword>
<evidence type="ECO:0000256" key="2">
    <source>
        <dbReference type="ARBA" id="ARBA00022737"/>
    </source>
</evidence>
<evidence type="ECO:0000256" key="4">
    <source>
        <dbReference type="PROSITE-ProRule" id="PRU00803"/>
    </source>
</evidence>
<feature type="compositionally biased region" description="Low complexity" evidence="5">
    <location>
        <begin position="1058"/>
        <end position="1072"/>
    </location>
</feature>
<evidence type="ECO:0000256" key="3">
    <source>
        <dbReference type="ARBA" id="ARBA00023180"/>
    </source>
</evidence>
<feature type="compositionally biased region" description="Low complexity" evidence="5">
    <location>
        <begin position="1100"/>
        <end position="1112"/>
    </location>
</feature>
<keyword evidence="1" id="KW-0732">Signal</keyword>
<accession>A0AAD9D4Q5</accession>
<feature type="compositionally biased region" description="Low complexity" evidence="5">
    <location>
        <begin position="487"/>
        <end position="533"/>
    </location>
</feature>
<proteinExistence type="predicted"/>
<feature type="region of interest" description="Disordered" evidence="5">
    <location>
        <begin position="65"/>
        <end position="174"/>
    </location>
</feature>
<feature type="compositionally biased region" description="Low complexity" evidence="5">
    <location>
        <begin position="421"/>
        <end position="431"/>
    </location>
</feature>
<dbReference type="InterPro" id="IPR028994">
    <property type="entry name" value="Integrin_alpha_N"/>
</dbReference>
<feature type="region of interest" description="Disordered" evidence="5">
    <location>
        <begin position="981"/>
        <end position="1017"/>
    </location>
</feature>
<feature type="compositionally biased region" description="Gly residues" evidence="5">
    <location>
        <begin position="384"/>
        <end position="399"/>
    </location>
</feature>
<feature type="compositionally biased region" description="Low complexity" evidence="5">
    <location>
        <begin position="462"/>
        <end position="478"/>
    </location>
</feature>
<dbReference type="InterPro" id="IPR013517">
    <property type="entry name" value="FG-GAP"/>
</dbReference>
<dbReference type="AlphaFoldDB" id="A0AAD9D4Q5"/>
<dbReference type="PANTHER" id="PTHR36220">
    <property type="entry name" value="UNNAMED PRODUCT"/>
    <property type="match status" value="1"/>
</dbReference>
<dbReference type="Proteomes" id="UP001224775">
    <property type="component" value="Unassembled WGS sequence"/>
</dbReference>
<feature type="compositionally biased region" description="Polar residues" evidence="5">
    <location>
        <begin position="982"/>
        <end position="1017"/>
    </location>
</feature>
<organism evidence="6 7">
    <name type="scientific">Skeletonema marinoi</name>
    <dbReference type="NCBI Taxonomy" id="267567"/>
    <lineage>
        <taxon>Eukaryota</taxon>
        <taxon>Sar</taxon>
        <taxon>Stramenopiles</taxon>
        <taxon>Ochrophyta</taxon>
        <taxon>Bacillariophyta</taxon>
        <taxon>Coscinodiscophyceae</taxon>
        <taxon>Thalassiosirophycidae</taxon>
        <taxon>Thalassiosirales</taxon>
        <taxon>Skeletonemataceae</taxon>
        <taxon>Skeletonema</taxon>
        <taxon>Skeletonema marinoi-dohrnii complex</taxon>
    </lineage>
</organism>
<feature type="compositionally biased region" description="Polar residues" evidence="5">
    <location>
        <begin position="1156"/>
        <end position="1168"/>
    </location>
</feature>
<dbReference type="InterPro" id="IPR013519">
    <property type="entry name" value="Int_alpha_beta-p"/>
</dbReference>
<evidence type="ECO:0000256" key="5">
    <source>
        <dbReference type="SAM" id="MobiDB-lite"/>
    </source>
</evidence>
<keyword evidence="2" id="KW-0677">Repeat</keyword>
<dbReference type="PANTHER" id="PTHR36220:SF1">
    <property type="entry name" value="GAMMA TUBULIN COMPLEX COMPONENT C-TERMINAL DOMAIN-CONTAINING PROTEIN"/>
    <property type="match status" value="1"/>
</dbReference>
<feature type="compositionally biased region" description="Polar residues" evidence="5">
    <location>
        <begin position="534"/>
        <end position="552"/>
    </location>
</feature>